<dbReference type="Proteomes" id="UP000002210">
    <property type="component" value="Plasmid p03BB102_179"/>
</dbReference>
<dbReference type="EMBL" id="CP001406">
    <property type="protein sequence ID" value="ACO25678.1"/>
    <property type="molecule type" value="Genomic_DNA"/>
</dbReference>
<protein>
    <submittedName>
        <fullName evidence="1">Uncharacterized protein</fullName>
    </submittedName>
</protein>
<gene>
    <name evidence="1" type="ordered locus">BCA_A0123</name>
</gene>
<dbReference type="PATRIC" id="fig|572264.18.peg.5520"/>
<dbReference type="RefSeq" id="WP_000055896.1">
    <property type="nucleotide sequence ID" value="NC_012473.1"/>
</dbReference>
<dbReference type="AlphaFoldDB" id="A0A125Y9T8"/>
<accession>A0A125Y9T8</accession>
<dbReference type="KEGG" id="bcx:BCA_A0123"/>
<evidence type="ECO:0000313" key="1">
    <source>
        <dbReference type="EMBL" id="ACO25678.1"/>
    </source>
</evidence>
<proteinExistence type="predicted"/>
<reference evidence="1 2" key="1">
    <citation type="submission" date="2009-02" db="EMBL/GenBank/DDBJ databases">
        <title>Genome sequence of Bacillus cereus 03BB102.</title>
        <authorList>
            <person name="Dodson R.J."/>
            <person name="Jackson P."/>
            <person name="Munk A.C."/>
            <person name="Brettin T."/>
            <person name="Bruce D."/>
            <person name="Detter C."/>
            <person name="Tapia R."/>
            <person name="Han C."/>
            <person name="Sutton G."/>
            <person name="Sims D."/>
        </authorList>
    </citation>
    <scope>NUCLEOTIDE SEQUENCE [LARGE SCALE GENOMIC DNA]</scope>
    <source>
        <strain evidence="1 2">03BB102</strain>
        <plasmid evidence="2">Plasmid p03BB102_179</plasmid>
    </source>
</reference>
<dbReference type="GeneID" id="45025499"/>
<name>A0A125Y9T8_BACC3</name>
<sequence>MSLNLGGYVDNYKTFDKPKRYIEIELPHGVTFVGKPNTLPKERLNIQLYTKGVVWPTHEAYVKDIIDMRKDSNVGRIPLSKGVINYYYIHAYISNIKVNVDTNVYKDDYVKFKAGGNTLTYLHFI</sequence>
<organism evidence="1 2">
    <name type="scientific">Bacillus cereus (strain 03BB102)</name>
    <dbReference type="NCBI Taxonomy" id="572264"/>
    <lineage>
        <taxon>Bacteria</taxon>
        <taxon>Bacillati</taxon>
        <taxon>Bacillota</taxon>
        <taxon>Bacilli</taxon>
        <taxon>Bacillales</taxon>
        <taxon>Bacillaceae</taxon>
        <taxon>Bacillus</taxon>
        <taxon>Bacillus cereus group</taxon>
    </lineage>
</organism>
<keyword evidence="1" id="KW-0614">Plasmid</keyword>
<evidence type="ECO:0000313" key="2">
    <source>
        <dbReference type="Proteomes" id="UP000002210"/>
    </source>
</evidence>
<geneLocation type="plasmid" evidence="1 2">
    <name>p03BB102_179</name>
</geneLocation>